<feature type="DNA-binding region" description="OmpR/PhoB-type" evidence="3">
    <location>
        <begin position="132"/>
        <end position="231"/>
    </location>
</feature>
<keyword evidence="7" id="KW-1185">Reference proteome</keyword>
<organism evidence="6 7">
    <name type="scientific">Limnobacter humi</name>
    <dbReference type="NCBI Taxonomy" id="1778671"/>
    <lineage>
        <taxon>Bacteria</taxon>
        <taxon>Pseudomonadati</taxon>
        <taxon>Pseudomonadota</taxon>
        <taxon>Betaproteobacteria</taxon>
        <taxon>Burkholderiales</taxon>
        <taxon>Burkholderiaceae</taxon>
        <taxon>Limnobacter</taxon>
    </lineage>
</organism>
<evidence type="ECO:0000259" key="4">
    <source>
        <dbReference type="PROSITE" id="PS50110"/>
    </source>
</evidence>
<dbReference type="PROSITE" id="PS51755">
    <property type="entry name" value="OMPR_PHOB"/>
    <property type="match status" value="1"/>
</dbReference>
<dbReference type="PANTHER" id="PTHR48111:SF50">
    <property type="entry name" value="KDP OPERON TRANSCRIPTIONAL REGULATORY PROTEIN KDPE"/>
    <property type="match status" value="1"/>
</dbReference>
<dbReference type="PROSITE" id="PS50110">
    <property type="entry name" value="RESPONSE_REGULATORY"/>
    <property type="match status" value="1"/>
</dbReference>
<evidence type="ECO:0000256" key="1">
    <source>
        <dbReference type="ARBA" id="ARBA00023125"/>
    </source>
</evidence>
<dbReference type="InterPro" id="IPR036388">
    <property type="entry name" value="WH-like_DNA-bd_sf"/>
</dbReference>
<dbReference type="InterPro" id="IPR016032">
    <property type="entry name" value="Sig_transdc_resp-reg_C-effctor"/>
</dbReference>
<dbReference type="InterPro" id="IPR011006">
    <property type="entry name" value="CheY-like_superfamily"/>
</dbReference>
<evidence type="ECO:0000256" key="2">
    <source>
        <dbReference type="PROSITE-ProRule" id="PRU00169"/>
    </source>
</evidence>
<dbReference type="InterPro" id="IPR039420">
    <property type="entry name" value="WalR-like"/>
</dbReference>
<dbReference type="PANTHER" id="PTHR48111">
    <property type="entry name" value="REGULATOR OF RPOS"/>
    <property type="match status" value="1"/>
</dbReference>
<dbReference type="SMART" id="SM00448">
    <property type="entry name" value="REC"/>
    <property type="match status" value="1"/>
</dbReference>
<protein>
    <submittedName>
        <fullName evidence="6">Response regulator transcription factor</fullName>
    </submittedName>
</protein>
<name>A0ABT1WHH2_9BURK</name>
<dbReference type="InterPro" id="IPR001789">
    <property type="entry name" value="Sig_transdc_resp-reg_receiver"/>
</dbReference>
<dbReference type="Gene3D" id="1.10.10.10">
    <property type="entry name" value="Winged helix-like DNA-binding domain superfamily/Winged helix DNA-binding domain"/>
    <property type="match status" value="1"/>
</dbReference>
<evidence type="ECO:0000256" key="3">
    <source>
        <dbReference type="PROSITE-ProRule" id="PRU01091"/>
    </source>
</evidence>
<keyword evidence="1 3" id="KW-0238">DNA-binding</keyword>
<dbReference type="CDD" id="cd00383">
    <property type="entry name" value="trans_reg_C"/>
    <property type="match status" value="1"/>
</dbReference>
<sequence length="232" mass="25428">MMNLRPRILVVEDDTHIARLLQTALGVEGYEVILFGTLAAVNAALPDPSASLILLDLGLPDGDGLDWLRRQRNGTSAGVIVLSARGAEDDKVTALDLGADDYIGKPFGVNELLARVRANLRRQGGVQNLATATTLATGDLVIDVEHEAVYRAGEKIHLTAKELKTLMILARAPGKLVKQRELLQTVWGPEYLDDTHYLRILMSKLRAKLEENPSEPRLLLTEPGLGYRLQLP</sequence>
<gene>
    <name evidence="6" type="ORF">NQT62_10970</name>
</gene>
<dbReference type="InterPro" id="IPR001867">
    <property type="entry name" value="OmpR/PhoB-type_DNA-bd"/>
</dbReference>
<evidence type="ECO:0000259" key="5">
    <source>
        <dbReference type="PROSITE" id="PS51755"/>
    </source>
</evidence>
<dbReference type="SUPFAM" id="SSF46894">
    <property type="entry name" value="C-terminal effector domain of the bipartite response regulators"/>
    <property type="match status" value="1"/>
</dbReference>
<evidence type="ECO:0000313" key="7">
    <source>
        <dbReference type="Proteomes" id="UP001204142"/>
    </source>
</evidence>
<feature type="domain" description="Response regulatory" evidence="4">
    <location>
        <begin position="7"/>
        <end position="120"/>
    </location>
</feature>
<feature type="modified residue" description="4-aspartylphosphate" evidence="2">
    <location>
        <position position="56"/>
    </location>
</feature>
<dbReference type="Gene3D" id="3.40.50.2300">
    <property type="match status" value="1"/>
</dbReference>
<dbReference type="SUPFAM" id="SSF52172">
    <property type="entry name" value="CheY-like"/>
    <property type="match status" value="1"/>
</dbReference>
<comment type="caution">
    <text evidence="6">The sequence shown here is derived from an EMBL/GenBank/DDBJ whole genome shotgun (WGS) entry which is preliminary data.</text>
</comment>
<dbReference type="SMART" id="SM00862">
    <property type="entry name" value="Trans_reg_C"/>
    <property type="match status" value="1"/>
</dbReference>
<dbReference type="EMBL" id="JANIGO010000003">
    <property type="protein sequence ID" value="MCQ8896953.1"/>
    <property type="molecule type" value="Genomic_DNA"/>
</dbReference>
<dbReference type="Proteomes" id="UP001204142">
    <property type="component" value="Unassembled WGS sequence"/>
</dbReference>
<keyword evidence="2" id="KW-0597">Phosphoprotein</keyword>
<accession>A0ABT1WHH2</accession>
<dbReference type="Pfam" id="PF00072">
    <property type="entry name" value="Response_reg"/>
    <property type="match status" value="1"/>
</dbReference>
<reference evidence="6 7" key="1">
    <citation type="submission" date="2022-07" db="EMBL/GenBank/DDBJ databases">
        <authorList>
            <person name="Xamxidin M."/>
            <person name="Wu M."/>
        </authorList>
    </citation>
    <scope>NUCLEOTIDE SEQUENCE [LARGE SCALE GENOMIC DNA]</scope>
    <source>
        <strain evidence="6 7">NBRC 111650</strain>
    </source>
</reference>
<evidence type="ECO:0000313" key="6">
    <source>
        <dbReference type="EMBL" id="MCQ8896953.1"/>
    </source>
</evidence>
<feature type="domain" description="OmpR/PhoB-type" evidence="5">
    <location>
        <begin position="132"/>
        <end position="231"/>
    </location>
</feature>
<dbReference type="Gene3D" id="6.10.250.690">
    <property type="match status" value="1"/>
</dbReference>
<proteinExistence type="predicted"/>
<dbReference type="Pfam" id="PF00486">
    <property type="entry name" value="Trans_reg_C"/>
    <property type="match status" value="1"/>
</dbReference>